<dbReference type="PANTHER" id="PTHR30344:SF1">
    <property type="entry name" value="6-PHOSPHOGLUCONOLACTONASE"/>
    <property type="match status" value="1"/>
</dbReference>
<dbReference type="GO" id="GO:0017057">
    <property type="term" value="F:6-phosphogluconolactonase activity"/>
    <property type="evidence" value="ECO:0007669"/>
    <property type="project" value="TreeGrafter"/>
</dbReference>
<comment type="similarity">
    <text evidence="1">Belongs to the cycloisomerase 2 family.</text>
</comment>
<dbReference type="PANTHER" id="PTHR30344">
    <property type="entry name" value="6-PHOSPHOGLUCONOLACTONASE-RELATED"/>
    <property type="match status" value="1"/>
</dbReference>
<evidence type="ECO:0000256" key="1">
    <source>
        <dbReference type="ARBA" id="ARBA00005564"/>
    </source>
</evidence>
<keyword evidence="3" id="KW-1185">Reference proteome</keyword>
<dbReference type="Gene3D" id="2.130.10.10">
    <property type="entry name" value="YVTN repeat-like/Quinoprotein amine dehydrogenase"/>
    <property type="match status" value="1"/>
</dbReference>
<protein>
    <recommendedName>
        <fullName evidence="4">Lactonase family protein</fullName>
    </recommendedName>
</protein>
<dbReference type="Pfam" id="PF10282">
    <property type="entry name" value="Lactonase"/>
    <property type="match status" value="1"/>
</dbReference>
<dbReference type="InterPro" id="IPR015943">
    <property type="entry name" value="WD40/YVTN_repeat-like_dom_sf"/>
</dbReference>
<dbReference type="InterPro" id="IPR019405">
    <property type="entry name" value="Lactonase_7-beta_prop"/>
</dbReference>
<dbReference type="OrthoDB" id="9972196at2759"/>
<feature type="non-terminal residue" evidence="2">
    <location>
        <position position="101"/>
    </location>
</feature>
<organism evidence="2 3">
    <name type="scientific">Exidia glandulosa HHB12029</name>
    <dbReference type="NCBI Taxonomy" id="1314781"/>
    <lineage>
        <taxon>Eukaryota</taxon>
        <taxon>Fungi</taxon>
        <taxon>Dikarya</taxon>
        <taxon>Basidiomycota</taxon>
        <taxon>Agaricomycotina</taxon>
        <taxon>Agaricomycetes</taxon>
        <taxon>Auriculariales</taxon>
        <taxon>Exidiaceae</taxon>
        <taxon>Exidia</taxon>
    </lineage>
</organism>
<dbReference type="SUPFAM" id="SSF63829">
    <property type="entry name" value="Calcium-dependent phosphotriesterase"/>
    <property type="match status" value="1"/>
</dbReference>
<dbReference type="InterPro" id="IPR050282">
    <property type="entry name" value="Cycloisomerase_2"/>
</dbReference>
<dbReference type="STRING" id="1314781.A0A165DUW9"/>
<dbReference type="AlphaFoldDB" id="A0A165DUW9"/>
<proteinExistence type="inferred from homology"/>
<gene>
    <name evidence="2" type="ORF">EXIGLDRAFT_775571</name>
</gene>
<reference evidence="2 3" key="1">
    <citation type="journal article" date="2016" name="Mol. Biol. Evol.">
        <title>Comparative Genomics of Early-Diverging Mushroom-Forming Fungi Provides Insights into the Origins of Lignocellulose Decay Capabilities.</title>
        <authorList>
            <person name="Nagy L.G."/>
            <person name="Riley R."/>
            <person name="Tritt A."/>
            <person name="Adam C."/>
            <person name="Daum C."/>
            <person name="Floudas D."/>
            <person name="Sun H."/>
            <person name="Yadav J.S."/>
            <person name="Pangilinan J."/>
            <person name="Larsson K.H."/>
            <person name="Matsuura K."/>
            <person name="Barry K."/>
            <person name="Labutti K."/>
            <person name="Kuo R."/>
            <person name="Ohm R.A."/>
            <person name="Bhattacharya S.S."/>
            <person name="Shirouzu T."/>
            <person name="Yoshinaga Y."/>
            <person name="Martin F.M."/>
            <person name="Grigoriev I.V."/>
            <person name="Hibbett D.S."/>
        </authorList>
    </citation>
    <scope>NUCLEOTIDE SEQUENCE [LARGE SCALE GENOMIC DNA]</scope>
    <source>
        <strain evidence="2 3">HHB12029</strain>
    </source>
</reference>
<dbReference type="EMBL" id="KV426189">
    <property type="protein sequence ID" value="KZV85417.1"/>
    <property type="molecule type" value="Genomic_DNA"/>
</dbReference>
<dbReference type="Proteomes" id="UP000077266">
    <property type="component" value="Unassembled WGS sequence"/>
</dbReference>
<evidence type="ECO:0008006" key="4">
    <source>
        <dbReference type="Google" id="ProtNLM"/>
    </source>
</evidence>
<accession>A0A165DUW9</accession>
<evidence type="ECO:0000313" key="2">
    <source>
        <dbReference type="EMBL" id="KZV85417.1"/>
    </source>
</evidence>
<name>A0A165DUW9_EXIGL</name>
<sequence length="101" mass="9957">MVNFTILAGGYTAAISVFSFNTDTSKLSLVGTPSGGENPGWVQAAPGSTAVFATQETGDGGVASFRVGSGGDLTQVSRGYSSGSPASLGVLPNGKEVVVAN</sequence>
<evidence type="ECO:0000313" key="3">
    <source>
        <dbReference type="Proteomes" id="UP000077266"/>
    </source>
</evidence>
<dbReference type="InParanoid" id="A0A165DUW9"/>